<organism evidence="3 4">
    <name type="scientific">Aurantiacibacter atlanticus</name>
    <dbReference type="NCBI Taxonomy" id="1648404"/>
    <lineage>
        <taxon>Bacteria</taxon>
        <taxon>Pseudomonadati</taxon>
        <taxon>Pseudomonadota</taxon>
        <taxon>Alphaproteobacteria</taxon>
        <taxon>Sphingomonadales</taxon>
        <taxon>Erythrobacteraceae</taxon>
        <taxon>Aurantiacibacter</taxon>
    </lineage>
</organism>
<dbReference type="KEGG" id="ery:CP97_02440"/>
<keyword evidence="4" id="KW-1185">Reference proteome</keyword>
<sequence length="267" mass="29871">MWKGMRVIGYVILILLLIYGGLIALVYLNQHRFIYAPPVASNDVPSGFRNVSYETRDRLELTAGYLPAQDGLPTILFFHGNGANWQSSALVTARLARAGYGIMAAEYRGYSGNAGTPSEAGLYEDARAAWRFLREKQRLAESEIVLVGNSIGSGVATQLATEVRARALVLISPFDSMEETAARKLRWLPVRLLLRDRYRNDQKLPEIGEPILIVHGEADSLIALEQAQALAKVRDDTVIETYPEWGHDLVVHEPVQDRIMLFLQQQH</sequence>
<feature type="transmembrane region" description="Helical" evidence="1">
    <location>
        <begin position="7"/>
        <end position="28"/>
    </location>
</feature>
<reference evidence="3 4" key="1">
    <citation type="journal article" date="2015" name="Int. J. Syst. Evol. Microbiol.">
        <title>Erythrobacter atlanticus sp. nov., a bacterium from ocean sediment able to degrade polycyclic aromatic hydrocarbons.</title>
        <authorList>
            <person name="Zhuang L."/>
            <person name="Liu Y."/>
            <person name="Wang L."/>
            <person name="Wang W."/>
            <person name="Shao Z."/>
        </authorList>
    </citation>
    <scope>NUCLEOTIDE SEQUENCE [LARGE SCALE GENOMIC DNA]</scope>
    <source>
        <strain evidence="4">s21-N3</strain>
    </source>
</reference>
<dbReference type="Gene3D" id="3.40.50.1820">
    <property type="entry name" value="alpha/beta hydrolase"/>
    <property type="match status" value="1"/>
</dbReference>
<evidence type="ECO:0000313" key="3">
    <source>
        <dbReference type="EMBL" id="AKQ41149.2"/>
    </source>
</evidence>
<reference evidence="4" key="2">
    <citation type="submission" date="2015-04" db="EMBL/GenBank/DDBJ databases">
        <title>The complete genome sequence of Erythrobacter sp. s21-N3.</title>
        <authorList>
            <person name="Zhuang L."/>
            <person name="Liu Y."/>
            <person name="Shao Z."/>
        </authorList>
    </citation>
    <scope>NUCLEOTIDE SEQUENCE [LARGE SCALE GENOMIC DNA]</scope>
    <source>
        <strain evidence="4">s21-N3</strain>
    </source>
</reference>
<name>A0A0H4VDH3_9SPHN</name>
<dbReference type="PANTHER" id="PTHR12277">
    <property type="entry name" value="ALPHA/BETA HYDROLASE DOMAIN-CONTAINING PROTEIN"/>
    <property type="match status" value="1"/>
</dbReference>
<dbReference type="SUPFAM" id="SSF53474">
    <property type="entry name" value="alpha/beta-Hydrolases"/>
    <property type="match status" value="1"/>
</dbReference>
<dbReference type="PANTHER" id="PTHR12277:SF81">
    <property type="entry name" value="PROTEIN ABHD13"/>
    <property type="match status" value="1"/>
</dbReference>
<evidence type="ECO:0000259" key="2">
    <source>
        <dbReference type="Pfam" id="PF12146"/>
    </source>
</evidence>
<dbReference type="Pfam" id="PF12146">
    <property type="entry name" value="Hydrolase_4"/>
    <property type="match status" value="1"/>
</dbReference>
<accession>A0A0H4VDH3</accession>
<dbReference type="STRING" id="1648404.CP97_02440"/>
<feature type="domain" description="Serine aminopeptidase S33" evidence="2">
    <location>
        <begin position="74"/>
        <end position="181"/>
    </location>
</feature>
<dbReference type="Proteomes" id="UP000059113">
    <property type="component" value="Chromosome"/>
</dbReference>
<protein>
    <recommendedName>
        <fullName evidence="2">Serine aminopeptidase S33 domain-containing protein</fullName>
    </recommendedName>
</protein>
<keyword evidence="1" id="KW-0812">Transmembrane</keyword>
<dbReference type="EMBL" id="CP011310">
    <property type="protein sequence ID" value="AKQ41149.2"/>
    <property type="molecule type" value="Genomic_DNA"/>
</dbReference>
<keyword evidence="1" id="KW-0472">Membrane</keyword>
<dbReference type="InterPro" id="IPR029058">
    <property type="entry name" value="AB_hydrolase_fold"/>
</dbReference>
<dbReference type="InterPro" id="IPR022742">
    <property type="entry name" value="Hydrolase_4"/>
</dbReference>
<evidence type="ECO:0000313" key="4">
    <source>
        <dbReference type="Proteomes" id="UP000059113"/>
    </source>
</evidence>
<dbReference type="AlphaFoldDB" id="A0A0H4VDH3"/>
<dbReference type="OrthoDB" id="9798884at2"/>
<keyword evidence="1" id="KW-1133">Transmembrane helix</keyword>
<gene>
    <name evidence="3" type="ORF">CP97_02440</name>
</gene>
<proteinExistence type="predicted"/>
<evidence type="ECO:0000256" key="1">
    <source>
        <dbReference type="SAM" id="Phobius"/>
    </source>
</evidence>